<protein>
    <submittedName>
        <fullName evidence="1">Uncharacterized protein</fullName>
    </submittedName>
</protein>
<dbReference type="GO" id="GO:0033194">
    <property type="term" value="P:response to hydroperoxide"/>
    <property type="evidence" value="ECO:0007669"/>
    <property type="project" value="TreeGrafter"/>
</dbReference>
<dbReference type="PANTHER" id="PTHR30283:SF4">
    <property type="entry name" value="PEROXIDE STRESS RESISTANCE PROTEIN YAAA"/>
    <property type="match status" value="1"/>
</dbReference>
<name>A0A644WK25_9ZZZZ</name>
<dbReference type="PANTHER" id="PTHR30283">
    <property type="entry name" value="PEROXIDE STRESS RESPONSE PROTEIN YAAA"/>
    <property type="match status" value="1"/>
</dbReference>
<dbReference type="InterPro" id="IPR005583">
    <property type="entry name" value="YaaA"/>
</dbReference>
<dbReference type="EMBL" id="VSSQ01000994">
    <property type="protein sequence ID" value="MPM03937.1"/>
    <property type="molecule type" value="Genomic_DNA"/>
</dbReference>
<evidence type="ECO:0000313" key="1">
    <source>
        <dbReference type="EMBL" id="MPM03937.1"/>
    </source>
</evidence>
<dbReference type="Pfam" id="PF03883">
    <property type="entry name" value="H2O2_YaaD"/>
    <property type="match status" value="1"/>
</dbReference>
<proteinExistence type="inferred from homology"/>
<accession>A0A644WK25</accession>
<dbReference type="NCBIfam" id="NF002542">
    <property type="entry name" value="PRK02101.1-3"/>
    <property type="match status" value="1"/>
</dbReference>
<dbReference type="HAMAP" id="MF_00652">
    <property type="entry name" value="UPF0246"/>
    <property type="match status" value="1"/>
</dbReference>
<comment type="caution">
    <text evidence="1">The sequence shown here is derived from an EMBL/GenBank/DDBJ whole genome shotgun (WGS) entry which is preliminary data.</text>
</comment>
<dbReference type="GO" id="GO:0005829">
    <property type="term" value="C:cytosol"/>
    <property type="evidence" value="ECO:0007669"/>
    <property type="project" value="TreeGrafter"/>
</dbReference>
<organism evidence="1">
    <name type="scientific">bioreactor metagenome</name>
    <dbReference type="NCBI Taxonomy" id="1076179"/>
    <lineage>
        <taxon>unclassified sequences</taxon>
        <taxon>metagenomes</taxon>
        <taxon>ecological metagenomes</taxon>
    </lineage>
</organism>
<dbReference type="AlphaFoldDB" id="A0A644WK25"/>
<reference evidence="1" key="1">
    <citation type="submission" date="2019-08" db="EMBL/GenBank/DDBJ databases">
        <authorList>
            <person name="Kucharzyk K."/>
            <person name="Murdoch R.W."/>
            <person name="Higgins S."/>
            <person name="Loffler F."/>
        </authorList>
    </citation>
    <scope>NUCLEOTIDE SEQUENCE</scope>
</reference>
<gene>
    <name evidence="1" type="ORF">SDC9_50204</name>
</gene>
<sequence>MIILLSPAKIQNFNKQVVTSKYSIPQFLKEASELVELMRQLSQQEITRLLEINVQLTHLNLDRYIRWQLPFTPYNAKQAVFVFDGEVYRGLDASTLSPEETDYMQQHLRLFSGLYGVLKPLDLMQPYRLDVSSKLHNHTGKDLYPFWKKKVTESIANDLKASGEPLLLLNLASSEYAKVIDLKSSKMRMISVEFFEYQDDKLKQIVVYTKKARGMMTRYVIQNRIDNEEDLKGFHDGGYWFNEQLSSKDKLVFVR</sequence>